<evidence type="ECO:0000313" key="3">
    <source>
        <dbReference type="EMBL" id="KAJ1213977.1"/>
    </source>
</evidence>
<proteinExistence type="predicted"/>
<feature type="transmembrane region" description="Helical" evidence="2">
    <location>
        <begin position="28"/>
        <end position="50"/>
    </location>
</feature>
<dbReference type="EMBL" id="JANPWB010000001">
    <property type="protein sequence ID" value="KAJ1213977.1"/>
    <property type="molecule type" value="Genomic_DNA"/>
</dbReference>
<keyword evidence="4" id="KW-1185">Reference proteome</keyword>
<evidence type="ECO:0000256" key="2">
    <source>
        <dbReference type="SAM" id="Phobius"/>
    </source>
</evidence>
<feature type="transmembrane region" description="Helical" evidence="2">
    <location>
        <begin position="71"/>
        <end position="95"/>
    </location>
</feature>
<dbReference type="AlphaFoldDB" id="A0AAV7WMX9"/>
<evidence type="ECO:0000313" key="4">
    <source>
        <dbReference type="Proteomes" id="UP001066276"/>
    </source>
</evidence>
<comment type="caution">
    <text evidence="3">The sequence shown here is derived from an EMBL/GenBank/DDBJ whole genome shotgun (WGS) entry which is preliminary data.</text>
</comment>
<keyword evidence="2" id="KW-1133">Transmembrane helix</keyword>
<gene>
    <name evidence="3" type="ORF">NDU88_001606</name>
</gene>
<protein>
    <submittedName>
        <fullName evidence="3">Uncharacterized protein</fullName>
    </submittedName>
</protein>
<organism evidence="3 4">
    <name type="scientific">Pleurodeles waltl</name>
    <name type="common">Iberian ribbed newt</name>
    <dbReference type="NCBI Taxonomy" id="8319"/>
    <lineage>
        <taxon>Eukaryota</taxon>
        <taxon>Metazoa</taxon>
        <taxon>Chordata</taxon>
        <taxon>Craniata</taxon>
        <taxon>Vertebrata</taxon>
        <taxon>Euteleostomi</taxon>
        <taxon>Amphibia</taxon>
        <taxon>Batrachia</taxon>
        <taxon>Caudata</taxon>
        <taxon>Salamandroidea</taxon>
        <taxon>Salamandridae</taxon>
        <taxon>Pleurodelinae</taxon>
        <taxon>Pleurodeles</taxon>
    </lineage>
</organism>
<dbReference type="Proteomes" id="UP001066276">
    <property type="component" value="Chromosome 1_1"/>
</dbReference>
<keyword evidence="2" id="KW-0812">Transmembrane</keyword>
<name>A0AAV7WMX9_PLEWA</name>
<feature type="region of interest" description="Disordered" evidence="1">
    <location>
        <begin position="192"/>
        <end position="386"/>
    </location>
</feature>
<reference evidence="3" key="1">
    <citation type="journal article" date="2022" name="bioRxiv">
        <title>Sequencing and chromosome-scale assembly of the giantPleurodeles waltlgenome.</title>
        <authorList>
            <person name="Brown T."/>
            <person name="Elewa A."/>
            <person name="Iarovenko S."/>
            <person name="Subramanian E."/>
            <person name="Araus A.J."/>
            <person name="Petzold A."/>
            <person name="Susuki M."/>
            <person name="Suzuki K.-i.T."/>
            <person name="Hayashi T."/>
            <person name="Toyoda A."/>
            <person name="Oliveira C."/>
            <person name="Osipova E."/>
            <person name="Leigh N.D."/>
            <person name="Simon A."/>
            <person name="Yun M.H."/>
        </authorList>
    </citation>
    <scope>NUCLEOTIDE SEQUENCE</scope>
    <source>
        <strain evidence="3">20211129_DDA</strain>
        <tissue evidence="3">Liver</tissue>
    </source>
</reference>
<keyword evidence="2" id="KW-0472">Membrane</keyword>
<feature type="compositionally biased region" description="Low complexity" evidence="1">
    <location>
        <begin position="347"/>
        <end position="364"/>
    </location>
</feature>
<accession>A0AAV7WMX9</accession>
<evidence type="ECO:0000256" key="1">
    <source>
        <dbReference type="SAM" id="MobiDB-lite"/>
    </source>
</evidence>
<sequence>MAGGSALPKEKARADLCFSWLRVKDLPLGGTAVLLLLAVSLQAAAVTWLLEASPDIGDVLLKGNPHLKMQLVAASGSYPLLGTSAALVMAQFAFWEGASPSLPCWDQTEAIGAAGLAPSRSRSQSLVSFRPGSKVNQARPGTQDIHLPQGVAFHRSTRSPDVAAVQLARFTSLPPRGTTLLFSRVLVLSTPSNLNSPQQGDLGGQGLRHGPSPAPQAAQAVREGSRSSGSHSRLSRRRDAAHPASSSTTGGGGRRRPRGRDPSPGRAPALTGPHASKFKFPPAGGSRGPGPPPRPQPGTASRPGGQGGLPVLRVTLALRAPVRRRSPRAVFHDRRGGGRRHPRGRDPPTGRAPALTRPLAAPRPAADDFVGAPKPTSDPPGTARSGRHLELLFTGAAGSSYEGEPPAFHQFVPPDFSTGPRDTGAPCIALSAPLDQGN</sequence>